<organism evidence="5 6">
    <name type="scientific">Corynebacterium suicordis DSM 45110</name>
    <dbReference type="NCBI Taxonomy" id="1121369"/>
    <lineage>
        <taxon>Bacteria</taxon>
        <taxon>Bacillati</taxon>
        <taxon>Actinomycetota</taxon>
        <taxon>Actinomycetes</taxon>
        <taxon>Mycobacteriales</taxon>
        <taxon>Corynebacteriaceae</taxon>
        <taxon>Corynebacterium</taxon>
    </lineage>
</organism>
<dbReference type="EC" id="3.4.16.4" evidence="5"/>
<keyword evidence="4" id="KW-0472">Membrane</keyword>
<comment type="similarity">
    <text evidence="1">Belongs to the peptidase S13 family.</text>
</comment>
<keyword evidence="2 5" id="KW-0378">Hydrolase</keyword>
<evidence type="ECO:0000313" key="5">
    <source>
        <dbReference type="EMBL" id="MBF4554185.1"/>
    </source>
</evidence>
<feature type="transmembrane region" description="Helical" evidence="4">
    <location>
        <begin position="12"/>
        <end position="33"/>
    </location>
</feature>
<dbReference type="PANTHER" id="PTHR30023:SF0">
    <property type="entry name" value="PENICILLIN-SENSITIVE CARBOXYPEPTIDASE A"/>
    <property type="match status" value="1"/>
</dbReference>
<name>A0ABR9ZLA3_9CORY</name>
<dbReference type="Pfam" id="PF02113">
    <property type="entry name" value="Peptidase_S13"/>
    <property type="match status" value="2"/>
</dbReference>
<reference evidence="5 6" key="1">
    <citation type="submission" date="2020-10" db="EMBL/GenBank/DDBJ databases">
        <title>Novel species in genus Corynebacterium.</title>
        <authorList>
            <person name="Zhang G."/>
        </authorList>
    </citation>
    <scope>NUCLEOTIDE SEQUENCE [LARGE SCALE GENOMIC DNA]</scope>
    <source>
        <strain evidence="5 6">DSM 45110</strain>
    </source>
</reference>
<protein>
    <submittedName>
        <fullName evidence="5">D-alanyl-D-alanine carboxypeptidase/D-alanyl-D-alanine-endopeptidase</fullName>
        <ecNumber evidence="5">3.4.16.4</ecNumber>
    </submittedName>
</protein>
<dbReference type="Gene3D" id="3.40.710.10">
    <property type="entry name" value="DD-peptidase/beta-lactamase superfamily"/>
    <property type="match status" value="2"/>
</dbReference>
<keyword evidence="4" id="KW-1133">Transmembrane helix</keyword>
<dbReference type="InterPro" id="IPR000667">
    <property type="entry name" value="Peptidase_S13"/>
</dbReference>
<sequence length="467" mass="49191">MVSTQKSTRTGWWISLAVFLLVVVAVIVAALVWNAASRYEVEPAAAPDTSEAAPVMLPPEDSTGEGANLPDVKAAVSKTSKDPALGELSAEVSDAATGQTLWAENENKLRTPASVTKLVTGAAATLANDGDESLETYVVQEKPGELILVGEGDITLSAEPDSGYFEGAASMRELAEQLRPQLEGKDIHRIVVDNSVREGEVFNKTWDTGDIPNGNVANLDSVMLNAARIEPLDNYSPRSMEPAKDAANVLAAQLGLKDVDVDVEWSTAATGMTASTRGNANDSLTEGLTWLGGVHSAPLDTRIYEMLVHSDNLLAESIAREVAEAHGSPRTFEGATTAALEVLRESGLDLDNAVLKDNSGMSTESRLSAHHLDQVLSHKELHPLLQQLPVGGVDGTLTQRYGEGSGSEDSGGWVHAKTGTLSGVNTLAGTVTTQSGRVLTFAFLASGDDPTASREALDRLANSLRSA</sequence>
<dbReference type="PANTHER" id="PTHR30023">
    <property type="entry name" value="D-ALANYL-D-ALANINE CARBOXYPEPTIDASE"/>
    <property type="match status" value="1"/>
</dbReference>
<dbReference type="EMBL" id="JADKMY010000003">
    <property type="protein sequence ID" value="MBF4554185.1"/>
    <property type="molecule type" value="Genomic_DNA"/>
</dbReference>
<evidence type="ECO:0000256" key="2">
    <source>
        <dbReference type="ARBA" id="ARBA00022801"/>
    </source>
</evidence>
<dbReference type="Proteomes" id="UP000635902">
    <property type="component" value="Unassembled WGS sequence"/>
</dbReference>
<dbReference type="InterPro" id="IPR012338">
    <property type="entry name" value="Beta-lactam/transpept-like"/>
</dbReference>
<comment type="caution">
    <text evidence="5">The sequence shown here is derived from an EMBL/GenBank/DDBJ whole genome shotgun (WGS) entry which is preliminary data.</text>
</comment>
<dbReference type="NCBIfam" id="TIGR00666">
    <property type="entry name" value="PBP4"/>
    <property type="match status" value="1"/>
</dbReference>
<dbReference type="GO" id="GO:0009002">
    <property type="term" value="F:serine-type D-Ala-D-Ala carboxypeptidase activity"/>
    <property type="evidence" value="ECO:0007669"/>
    <property type="project" value="UniProtKB-EC"/>
</dbReference>
<dbReference type="SUPFAM" id="SSF56601">
    <property type="entry name" value="beta-lactamase/transpeptidase-like"/>
    <property type="match status" value="1"/>
</dbReference>
<gene>
    <name evidence="5" type="primary">dacB</name>
    <name evidence="5" type="ORF">IRY30_08910</name>
</gene>
<evidence type="ECO:0000313" key="6">
    <source>
        <dbReference type="Proteomes" id="UP000635902"/>
    </source>
</evidence>
<evidence type="ECO:0000256" key="1">
    <source>
        <dbReference type="ARBA" id="ARBA00006096"/>
    </source>
</evidence>
<proteinExistence type="inferred from homology"/>
<keyword evidence="4" id="KW-0812">Transmembrane</keyword>
<keyword evidence="5" id="KW-0121">Carboxypeptidase</keyword>
<feature type="region of interest" description="Disordered" evidence="3">
    <location>
        <begin position="43"/>
        <end position="69"/>
    </location>
</feature>
<evidence type="ECO:0000256" key="4">
    <source>
        <dbReference type="SAM" id="Phobius"/>
    </source>
</evidence>
<dbReference type="PRINTS" id="PR00922">
    <property type="entry name" value="DADACBPTASE3"/>
</dbReference>
<accession>A0ABR9ZLA3</accession>
<keyword evidence="6" id="KW-1185">Reference proteome</keyword>
<keyword evidence="5" id="KW-0645">Protease</keyword>
<evidence type="ECO:0000256" key="3">
    <source>
        <dbReference type="SAM" id="MobiDB-lite"/>
    </source>
</evidence>